<evidence type="ECO:0000313" key="5">
    <source>
        <dbReference type="Proteomes" id="UP000248057"/>
    </source>
</evidence>
<dbReference type="InterPro" id="IPR000835">
    <property type="entry name" value="HTH_MarR-typ"/>
</dbReference>
<protein>
    <submittedName>
        <fullName evidence="4">DNA-binding MarR family transcriptional regulator</fullName>
    </submittedName>
</protein>
<dbReference type="InterPro" id="IPR036388">
    <property type="entry name" value="WH-like_DNA-bd_sf"/>
</dbReference>
<dbReference type="Gene3D" id="1.10.10.10">
    <property type="entry name" value="Winged helix-like DNA-binding domain superfamily/Winged helix DNA-binding domain"/>
    <property type="match status" value="1"/>
</dbReference>
<feature type="compositionally biased region" description="Basic and acidic residues" evidence="2">
    <location>
        <begin position="1"/>
        <end position="13"/>
    </location>
</feature>
<sequence>MNEQIRQETEKQIEQQTGWQPEQQIKQQLETLNQQIKELTGIYHQAAARLGISDNEFWVWYTLFVMGEEYSQQDICEMWSLPKQTVNSAVANMVKKKFVKLEAVPGTRNRKLLRLTDSGKSYVEGIVQPVFAAEYRTFVRLSEQERQICISLLGKYIGCFREELRELAALE</sequence>
<feature type="region of interest" description="Disordered" evidence="2">
    <location>
        <begin position="1"/>
        <end position="20"/>
    </location>
</feature>
<keyword evidence="5" id="KW-1185">Reference proteome</keyword>
<keyword evidence="4" id="KW-0238">DNA-binding</keyword>
<dbReference type="AlphaFoldDB" id="A0A2V3Y9P2"/>
<dbReference type="EMBL" id="QJKD01000003">
    <property type="protein sequence ID" value="PXX55222.1"/>
    <property type="molecule type" value="Genomic_DNA"/>
</dbReference>
<dbReference type="Proteomes" id="UP000248057">
    <property type="component" value="Unassembled WGS sequence"/>
</dbReference>
<dbReference type="Pfam" id="PF12802">
    <property type="entry name" value="MarR_2"/>
    <property type="match status" value="1"/>
</dbReference>
<feature type="coiled-coil region" evidence="1">
    <location>
        <begin position="22"/>
        <end position="49"/>
    </location>
</feature>
<dbReference type="GeneID" id="86060781"/>
<dbReference type="RefSeq" id="WP_243004999.1">
    <property type="nucleotide sequence ID" value="NZ_QJKD01000003.1"/>
</dbReference>
<dbReference type="SMART" id="SM00347">
    <property type="entry name" value="HTH_MARR"/>
    <property type="match status" value="1"/>
</dbReference>
<feature type="domain" description="HTH marR-type" evidence="3">
    <location>
        <begin position="22"/>
        <end position="158"/>
    </location>
</feature>
<reference evidence="4 5" key="1">
    <citation type="submission" date="2018-05" db="EMBL/GenBank/DDBJ databases">
        <title>Genomic Encyclopedia of Type Strains, Phase IV (KMG-IV): sequencing the most valuable type-strain genomes for metagenomic binning, comparative biology and taxonomic classification.</title>
        <authorList>
            <person name="Goeker M."/>
        </authorList>
    </citation>
    <scope>NUCLEOTIDE SEQUENCE [LARGE SCALE GENOMIC DNA]</scope>
    <source>
        <strain evidence="4 5">DSM 24995</strain>
    </source>
</reference>
<dbReference type="GO" id="GO:0003700">
    <property type="term" value="F:DNA-binding transcription factor activity"/>
    <property type="evidence" value="ECO:0007669"/>
    <property type="project" value="InterPro"/>
</dbReference>
<keyword evidence="1" id="KW-0175">Coiled coil</keyword>
<dbReference type="GO" id="GO:0003677">
    <property type="term" value="F:DNA binding"/>
    <property type="evidence" value="ECO:0007669"/>
    <property type="project" value="UniProtKB-KW"/>
</dbReference>
<dbReference type="InterPro" id="IPR036390">
    <property type="entry name" value="WH_DNA-bd_sf"/>
</dbReference>
<proteinExistence type="predicted"/>
<dbReference type="PROSITE" id="PS50995">
    <property type="entry name" value="HTH_MARR_2"/>
    <property type="match status" value="1"/>
</dbReference>
<evidence type="ECO:0000259" key="3">
    <source>
        <dbReference type="PROSITE" id="PS50995"/>
    </source>
</evidence>
<evidence type="ECO:0000313" key="4">
    <source>
        <dbReference type="EMBL" id="PXX55222.1"/>
    </source>
</evidence>
<evidence type="ECO:0000256" key="2">
    <source>
        <dbReference type="SAM" id="MobiDB-lite"/>
    </source>
</evidence>
<evidence type="ECO:0000256" key="1">
    <source>
        <dbReference type="SAM" id="Coils"/>
    </source>
</evidence>
<accession>A0A2V3Y9P2</accession>
<comment type="caution">
    <text evidence="4">The sequence shown here is derived from an EMBL/GenBank/DDBJ whole genome shotgun (WGS) entry which is preliminary data.</text>
</comment>
<organism evidence="4 5">
    <name type="scientific">Hungatella effluvii</name>
    <dbReference type="NCBI Taxonomy" id="1096246"/>
    <lineage>
        <taxon>Bacteria</taxon>
        <taxon>Bacillati</taxon>
        <taxon>Bacillota</taxon>
        <taxon>Clostridia</taxon>
        <taxon>Lachnospirales</taxon>
        <taxon>Lachnospiraceae</taxon>
        <taxon>Hungatella</taxon>
    </lineage>
</organism>
<name>A0A2V3Y9P2_9FIRM</name>
<gene>
    <name evidence="4" type="ORF">DFR60_103277</name>
</gene>
<dbReference type="SUPFAM" id="SSF46785">
    <property type="entry name" value="Winged helix' DNA-binding domain"/>
    <property type="match status" value="1"/>
</dbReference>